<comment type="caution">
    <text evidence="1">The sequence shown here is derived from an EMBL/GenBank/DDBJ whole genome shotgun (WGS) entry which is preliminary data.</text>
</comment>
<keyword evidence="2" id="KW-1185">Reference proteome</keyword>
<reference evidence="1" key="1">
    <citation type="submission" date="2023-07" db="EMBL/GenBank/DDBJ databases">
        <title>Sorghum-associated microbial communities from plants grown in Nebraska, USA.</title>
        <authorList>
            <person name="Schachtman D."/>
        </authorList>
    </citation>
    <scope>NUCLEOTIDE SEQUENCE</scope>
    <source>
        <strain evidence="1">BE56</strain>
    </source>
</reference>
<organism evidence="1 2">
    <name type="scientific">Pseudomonas hunanensis</name>
    <dbReference type="NCBI Taxonomy" id="1247546"/>
    <lineage>
        <taxon>Bacteria</taxon>
        <taxon>Pseudomonadati</taxon>
        <taxon>Pseudomonadota</taxon>
        <taxon>Gammaproteobacteria</taxon>
        <taxon>Pseudomonadales</taxon>
        <taxon>Pseudomonadaceae</taxon>
        <taxon>Pseudomonas</taxon>
    </lineage>
</organism>
<evidence type="ECO:0000313" key="2">
    <source>
        <dbReference type="Proteomes" id="UP001259587"/>
    </source>
</evidence>
<protein>
    <submittedName>
        <fullName evidence="1">Multidrug efflux pump subunit AcrA (Membrane-fusion protein)</fullName>
    </submittedName>
</protein>
<sequence>MKLFSSLALLSVLGLAAGTLQAAQILSPGLTGCAAKRSAIENQLAQARAQNNSGQVRGLEKALKENTEHCTDEGLKAERQAKIDKAKAEVAERQADLQQAEAKGDADKIATRKNKLAESEAELEQAQAELDK</sequence>
<proteinExistence type="predicted"/>
<evidence type="ECO:0000313" key="1">
    <source>
        <dbReference type="EMBL" id="MDR6712684.1"/>
    </source>
</evidence>
<accession>A0ACC6K2K1</accession>
<dbReference type="Proteomes" id="UP001259587">
    <property type="component" value="Unassembled WGS sequence"/>
</dbReference>
<name>A0ACC6K2K1_9PSED</name>
<dbReference type="EMBL" id="JAVDTH010000010">
    <property type="protein sequence ID" value="MDR6712684.1"/>
    <property type="molecule type" value="Genomic_DNA"/>
</dbReference>
<gene>
    <name evidence="1" type="ORF">J2W83_002285</name>
</gene>